<evidence type="ECO:0000313" key="3">
    <source>
        <dbReference type="Proteomes" id="UP001152622"/>
    </source>
</evidence>
<proteinExistence type="predicted"/>
<dbReference type="AlphaFoldDB" id="A0A9Q1EDC9"/>
<feature type="region of interest" description="Disordered" evidence="1">
    <location>
        <begin position="54"/>
        <end position="116"/>
    </location>
</feature>
<reference evidence="2" key="1">
    <citation type="journal article" date="2023" name="Science">
        <title>Genome structures resolve the early diversification of teleost fishes.</title>
        <authorList>
            <person name="Parey E."/>
            <person name="Louis A."/>
            <person name="Montfort J."/>
            <person name="Bouchez O."/>
            <person name="Roques C."/>
            <person name="Iampietro C."/>
            <person name="Lluch J."/>
            <person name="Castinel A."/>
            <person name="Donnadieu C."/>
            <person name="Desvignes T."/>
            <person name="Floi Bucao C."/>
            <person name="Jouanno E."/>
            <person name="Wen M."/>
            <person name="Mejri S."/>
            <person name="Dirks R."/>
            <person name="Jansen H."/>
            <person name="Henkel C."/>
            <person name="Chen W.J."/>
            <person name="Zahm M."/>
            <person name="Cabau C."/>
            <person name="Klopp C."/>
            <person name="Thompson A.W."/>
            <person name="Robinson-Rechavi M."/>
            <person name="Braasch I."/>
            <person name="Lecointre G."/>
            <person name="Bobe J."/>
            <person name="Postlethwait J.H."/>
            <person name="Berthelot C."/>
            <person name="Roest Crollius H."/>
            <person name="Guiguen Y."/>
        </authorList>
    </citation>
    <scope>NUCLEOTIDE SEQUENCE</scope>
    <source>
        <strain evidence="2">WJC10195</strain>
    </source>
</reference>
<protein>
    <submittedName>
        <fullName evidence="2">Uncharacterized protein</fullName>
    </submittedName>
</protein>
<keyword evidence="3" id="KW-1185">Reference proteome</keyword>
<evidence type="ECO:0000313" key="2">
    <source>
        <dbReference type="EMBL" id="KAJ8336698.1"/>
    </source>
</evidence>
<comment type="caution">
    <text evidence="2">The sequence shown here is derived from an EMBL/GenBank/DDBJ whole genome shotgun (WGS) entry which is preliminary data.</text>
</comment>
<dbReference type="Proteomes" id="UP001152622">
    <property type="component" value="Chromosome 19"/>
</dbReference>
<organism evidence="2 3">
    <name type="scientific">Synaphobranchus kaupii</name>
    <name type="common">Kaup's arrowtooth eel</name>
    <dbReference type="NCBI Taxonomy" id="118154"/>
    <lineage>
        <taxon>Eukaryota</taxon>
        <taxon>Metazoa</taxon>
        <taxon>Chordata</taxon>
        <taxon>Craniata</taxon>
        <taxon>Vertebrata</taxon>
        <taxon>Euteleostomi</taxon>
        <taxon>Actinopterygii</taxon>
        <taxon>Neopterygii</taxon>
        <taxon>Teleostei</taxon>
        <taxon>Anguilliformes</taxon>
        <taxon>Synaphobranchidae</taxon>
        <taxon>Synaphobranchus</taxon>
    </lineage>
</organism>
<dbReference type="EMBL" id="JAINUF010000019">
    <property type="protein sequence ID" value="KAJ8336698.1"/>
    <property type="molecule type" value="Genomic_DNA"/>
</dbReference>
<gene>
    <name evidence="2" type="ORF">SKAU_G00379180</name>
</gene>
<name>A0A9Q1EDC9_SYNKA</name>
<evidence type="ECO:0000256" key="1">
    <source>
        <dbReference type="SAM" id="MobiDB-lite"/>
    </source>
</evidence>
<sequence length="116" mass="12914">MRPDIKISAHLIIINPQRGAINYSRLSSPLPRGAHMLLRVRECARITAVFPPNATKRRERKATRARPGLSETELTLAGGNLSAPPPQRKRRQPPPPRVPGALLHETPTRGALRRSR</sequence>
<feature type="compositionally biased region" description="Basic residues" evidence="1">
    <location>
        <begin position="55"/>
        <end position="64"/>
    </location>
</feature>
<accession>A0A9Q1EDC9</accession>